<comment type="caution">
    <text evidence="2">The sequence shown here is derived from an EMBL/GenBank/DDBJ whole genome shotgun (WGS) entry which is preliminary data.</text>
</comment>
<feature type="compositionally biased region" description="Low complexity" evidence="1">
    <location>
        <begin position="420"/>
        <end position="435"/>
    </location>
</feature>
<dbReference type="EMBL" id="QWIP01000188">
    <property type="protein sequence ID" value="RMY69911.1"/>
    <property type="molecule type" value="Genomic_DNA"/>
</dbReference>
<feature type="region of interest" description="Disordered" evidence="1">
    <location>
        <begin position="270"/>
        <end position="297"/>
    </location>
</feature>
<name>A0A3M7DZP7_HORWE</name>
<feature type="compositionally biased region" description="Polar residues" evidence="1">
    <location>
        <begin position="153"/>
        <end position="166"/>
    </location>
</feature>
<accession>A0A3M7DZP7</accession>
<dbReference type="Proteomes" id="UP000269276">
    <property type="component" value="Unassembled WGS sequence"/>
</dbReference>
<evidence type="ECO:0000313" key="2">
    <source>
        <dbReference type="EMBL" id="RMY69911.1"/>
    </source>
</evidence>
<dbReference type="OrthoDB" id="3816280at2759"/>
<sequence length="625" mass="69069">MLRGSEHRKSRGRTTSGTDSVAAPRVPAKSKERARRTQQMRSVPVTPDVTGEIPSLVPKGSQVFVENILETHANDAKPPLPLRSPLRESRKGLDLELLASALPGFYDVSRAGTNLSGEFSEERTSGCPEGPCGLSVHEDWPLKPLKASEEDVSSSSAHPTGPVSTLDSEERYCAQQKRLPEEEHTRLALYGSSDYEEGERDGGSGKGDDGEDESAIDLLKPRERAARQPKTINDDQFFRGWNRWWDMSLHERQKEHDTVSEELLRFTWPVVKQDGRPPQRPDEPGSPRGTGKRRPGPWTFDVRRLEYMDLITAAKLVLKRKRTLSGLTVLVTTYLCSGSHLRSRVLSSGWIVNGRRMYLGSVEVMCIATAFKATEMSFSHVNSPRKGAQGASATAMTPGSDGETYMVDGLTLLPAVESTTSGISSSDSEHTGSGSPRVGMPTIDKLRCATAMYGTKSSFDETEADRKMATLLYVYPGLVESFANYTLLDHANAFGAAQICYPAEMSIFVANLPNRDYGDLALLNSVLAEFSQYGKCFGVVRRNVNPKTGMVRPYVILQYTDVGSNMARLGQITSVRRVGYVEAESRFKIQKDGVMVKFCMHGHYRMAKEMLGAAQGEWEFHYGLD</sequence>
<evidence type="ECO:0000256" key="1">
    <source>
        <dbReference type="SAM" id="MobiDB-lite"/>
    </source>
</evidence>
<protein>
    <submittedName>
        <fullName evidence="2">Uncharacterized protein</fullName>
    </submittedName>
</protein>
<evidence type="ECO:0000313" key="3">
    <source>
        <dbReference type="Proteomes" id="UP000269276"/>
    </source>
</evidence>
<reference evidence="2 3" key="1">
    <citation type="journal article" date="2018" name="BMC Genomics">
        <title>Genomic evidence for intraspecific hybridization in a clonal and extremely halotolerant yeast.</title>
        <authorList>
            <person name="Gostincar C."/>
            <person name="Stajich J.E."/>
            <person name="Zupancic J."/>
            <person name="Zalar P."/>
            <person name="Gunde-Cimerman N."/>
        </authorList>
    </citation>
    <scope>NUCLEOTIDE SEQUENCE [LARGE SCALE GENOMIC DNA]</scope>
    <source>
        <strain evidence="2 3">EXF-2682</strain>
    </source>
</reference>
<feature type="region of interest" description="Disordered" evidence="1">
    <location>
        <begin position="420"/>
        <end position="441"/>
    </location>
</feature>
<feature type="region of interest" description="Disordered" evidence="1">
    <location>
        <begin position="183"/>
        <end position="214"/>
    </location>
</feature>
<dbReference type="AlphaFoldDB" id="A0A3M7DZP7"/>
<gene>
    <name evidence="2" type="ORF">D0863_06130</name>
</gene>
<feature type="region of interest" description="Disordered" evidence="1">
    <location>
        <begin position="146"/>
        <end position="170"/>
    </location>
</feature>
<proteinExistence type="predicted"/>
<feature type="region of interest" description="Disordered" evidence="1">
    <location>
        <begin position="1"/>
        <end position="54"/>
    </location>
</feature>
<feature type="compositionally biased region" description="Basic and acidic residues" evidence="1">
    <location>
        <begin position="273"/>
        <end position="285"/>
    </location>
</feature>
<dbReference type="VEuPathDB" id="FungiDB:BTJ68_09647"/>
<organism evidence="2 3">
    <name type="scientific">Hortaea werneckii</name>
    <name type="common">Black yeast</name>
    <name type="synonym">Cladosporium werneckii</name>
    <dbReference type="NCBI Taxonomy" id="91943"/>
    <lineage>
        <taxon>Eukaryota</taxon>
        <taxon>Fungi</taxon>
        <taxon>Dikarya</taxon>
        <taxon>Ascomycota</taxon>
        <taxon>Pezizomycotina</taxon>
        <taxon>Dothideomycetes</taxon>
        <taxon>Dothideomycetidae</taxon>
        <taxon>Mycosphaerellales</taxon>
        <taxon>Teratosphaeriaceae</taxon>
        <taxon>Hortaea</taxon>
    </lineage>
</organism>